<evidence type="ECO:0000256" key="1">
    <source>
        <dbReference type="ARBA" id="ARBA00004651"/>
    </source>
</evidence>
<keyword evidence="6 8" id="KW-1133">Transmembrane helix</keyword>
<dbReference type="GO" id="GO:0016763">
    <property type="term" value="F:pentosyltransferase activity"/>
    <property type="evidence" value="ECO:0007669"/>
    <property type="project" value="TreeGrafter"/>
</dbReference>
<dbReference type="PANTHER" id="PTHR33908:SF11">
    <property type="entry name" value="MEMBRANE PROTEIN"/>
    <property type="match status" value="1"/>
</dbReference>
<evidence type="ECO:0000256" key="3">
    <source>
        <dbReference type="ARBA" id="ARBA00022676"/>
    </source>
</evidence>
<sequence>MKNILPFPAGWVVVLLSLLCGLGTLLVFYYFIKEAENKEIAFKASLFLLVLPYFFVVTTNILYESQLLFFQILTLFLIFLGVKKRKTWLIIFSSIAFFAAVSIFIGSLIFIPLIIYLHLPLKKKKNLKSLLIFGLISFSLLFFSDFIVFGNINSLINKYLSHSGDFTSATEGWLLFSGRIIRSILVQSSANLSVTGALIFFGVLVFNFWKNKKIRLLIFLLAVIISSLMQYWHAGLYGRISLFIVFPAAYLLAKTFKGWLYIFLILLLILPTTFHYAWVSKELPPVYSYAQAVNNIQQDKSLAVVTSDYNRFVYQKENYPLFVIRDRPGIYEDLKEFIDNNLNNNNQLIIDMPAITYPYLQFDGDFYHVLPSRQTINPNTKDVLDNFKLEPITVNKKEVRIFSINKLKT</sequence>
<evidence type="ECO:0000256" key="6">
    <source>
        <dbReference type="ARBA" id="ARBA00022989"/>
    </source>
</evidence>
<evidence type="ECO:0000256" key="2">
    <source>
        <dbReference type="ARBA" id="ARBA00022475"/>
    </source>
</evidence>
<evidence type="ECO:0000256" key="4">
    <source>
        <dbReference type="ARBA" id="ARBA00022679"/>
    </source>
</evidence>
<feature type="domain" description="Glycosyltransferase RgtA/B/C/D-like" evidence="9">
    <location>
        <begin position="10"/>
        <end position="146"/>
    </location>
</feature>
<proteinExistence type="predicted"/>
<dbReference type="Pfam" id="PF13231">
    <property type="entry name" value="PMT_2"/>
    <property type="match status" value="1"/>
</dbReference>
<evidence type="ECO:0000256" key="5">
    <source>
        <dbReference type="ARBA" id="ARBA00022692"/>
    </source>
</evidence>
<keyword evidence="7 8" id="KW-0472">Membrane</keyword>
<reference evidence="10 11" key="1">
    <citation type="journal article" date="2016" name="Nat. Commun.">
        <title>Thousands of microbial genomes shed light on interconnected biogeochemical processes in an aquifer system.</title>
        <authorList>
            <person name="Anantharaman K."/>
            <person name="Brown C.T."/>
            <person name="Hug L.A."/>
            <person name="Sharon I."/>
            <person name="Castelle C.J."/>
            <person name="Probst A.J."/>
            <person name="Thomas B.C."/>
            <person name="Singh A."/>
            <person name="Wilkins M.J."/>
            <person name="Karaoz U."/>
            <person name="Brodie E.L."/>
            <person name="Williams K.H."/>
            <person name="Hubbard S.S."/>
            <person name="Banfield J.F."/>
        </authorList>
    </citation>
    <scope>NUCLEOTIDE SEQUENCE [LARGE SCALE GENOMIC DNA]</scope>
</reference>
<dbReference type="InterPro" id="IPR038731">
    <property type="entry name" value="RgtA/B/C-like"/>
</dbReference>
<feature type="transmembrane region" description="Helical" evidence="8">
    <location>
        <begin position="89"/>
        <end position="118"/>
    </location>
</feature>
<feature type="transmembrane region" description="Helical" evidence="8">
    <location>
        <begin position="214"/>
        <end position="231"/>
    </location>
</feature>
<feature type="transmembrane region" description="Helical" evidence="8">
    <location>
        <begin position="44"/>
        <end position="61"/>
    </location>
</feature>
<keyword evidence="2" id="KW-1003">Cell membrane</keyword>
<dbReference type="GO" id="GO:0005886">
    <property type="term" value="C:plasma membrane"/>
    <property type="evidence" value="ECO:0007669"/>
    <property type="project" value="UniProtKB-SubCell"/>
</dbReference>
<keyword evidence="4" id="KW-0808">Transferase</keyword>
<dbReference type="GO" id="GO:0009103">
    <property type="term" value="P:lipopolysaccharide biosynthetic process"/>
    <property type="evidence" value="ECO:0007669"/>
    <property type="project" value="UniProtKB-ARBA"/>
</dbReference>
<gene>
    <name evidence="10" type="ORF">A2W14_01155</name>
</gene>
<organism evidence="10 11">
    <name type="scientific">Candidatus Gottesmanbacteria bacterium RBG_16_37_8</name>
    <dbReference type="NCBI Taxonomy" id="1798371"/>
    <lineage>
        <taxon>Bacteria</taxon>
        <taxon>Candidatus Gottesmaniibacteriota</taxon>
    </lineage>
</organism>
<feature type="transmembrane region" description="Helical" evidence="8">
    <location>
        <begin position="259"/>
        <end position="279"/>
    </location>
</feature>
<feature type="transmembrane region" description="Helical" evidence="8">
    <location>
        <begin position="189"/>
        <end position="208"/>
    </location>
</feature>
<dbReference type="STRING" id="1798371.A2W14_01155"/>
<evidence type="ECO:0000256" key="8">
    <source>
        <dbReference type="SAM" id="Phobius"/>
    </source>
</evidence>
<protein>
    <recommendedName>
        <fullName evidence="9">Glycosyltransferase RgtA/B/C/D-like domain-containing protein</fullName>
    </recommendedName>
</protein>
<evidence type="ECO:0000313" key="11">
    <source>
        <dbReference type="Proteomes" id="UP000176665"/>
    </source>
</evidence>
<comment type="caution">
    <text evidence="10">The sequence shown here is derived from an EMBL/GenBank/DDBJ whole genome shotgun (WGS) entry which is preliminary data.</text>
</comment>
<evidence type="ECO:0000259" key="9">
    <source>
        <dbReference type="Pfam" id="PF13231"/>
    </source>
</evidence>
<dbReference type="PANTHER" id="PTHR33908">
    <property type="entry name" value="MANNOSYLTRANSFERASE YKCB-RELATED"/>
    <property type="match status" value="1"/>
</dbReference>
<accession>A0A1F5YR05</accession>
<dbReference type="AlphaFoldDB" id="A0A1F5YR05"/>
<feature type="transmembrane region" description="Helical" evidence="8">
    <location>
        <begin position="12"/>
        <end position="32"/>
    </location>
</feature>
<keyword evidence="5 8" id="KW-0812">Transmembrane</keyword>
<name>A0A1F5YR05_9BACT</name>
<dbReference type="InterPro" id="IPR050297">
    <property type="entry name" value="LipidA_mod_glycosyltrf_83"/>
</dbReference>
<evidence type="ECO:0000313" key="10">
    <source>
        <dbReference type="EMBL" id="OGG02641.1"/>
    </source>
</evidence>
<feature type="transmembrane region" description="Helical" evidence="8">
    <location>
        <begin position="130"/>
        <end position="152"/>
    </location>
</feature>
<keyword evidence="3" id="KW-0328">Glycosyltransferase</keyword>
<dbReference type="Proteomes" id="UP000176665">
    <property type="component" value="Unassembled WGS sequence"/>
</dbReference>
<comment type="subcellular location">
    <subcellularLocation>
        <location evidence="1">Cell membrane</location>
        <topology evidence="1">Multi-pass membrane protein</topology>
    </subcellularLocation>
</comment>
<evidence type="ECO:0000256" key="7">
    <source>
        <dbReference type="ARBA" id="ARBA00023136"/>
    </source>
</evidence>
<dbReference type="EMBL" id="MFJA01000059">
    <property type="protein sequence ID" value="OGG02641.1"/>
    <property type="molecule type" value="Genomic_DNA"/>
</dbReference>